<dbReference type="InterPro" id="IPR014710">
    <property type="entry name" value="RmlC-like_jellyroll"/>
</dbReference>
<sequence length="113" mass="11908">MKLLAGAGTYVATTSTHWEEHLEVPDLSCGTYSLPAGGSDPQTPHTEDEIYVVTRGRATLWTPSGSAPMGPGDVAFVPAGEEHRFVDIIEDFAVVVVFGPAEYSRSTGSPAAD</sequence>
<name>A0A2P2C0K5_9ZZZZ</name>
<organism evidence="2">
    <name type="scientific">metagenome</name>
    <dbReference type="NCBI Taxonomy" id="256318"/>
    <lineage>
        <taxon>unclassified sequences</taxon>
        <taxon>metagenomes</taxon>
    </lineage>
</organism>
<dbReference type="EMBL" id="CZKA01000020">
    <property type="protein sequence ID" value="CUR55557.1"/>
    <property type="molecule type" value="Genomic_DNA"/>
</dbReference>
<dbReference type="Gene3D" id="2.60.120.10">
    <property type="entry name" value="Jelly Rolls"/>
    <property type="match status" value="1"/>
</dbReference>
<dbReference type="InterPro" id="IPR011051">
    <property type="entry name" value="RmlC_Cupin_sf"/>
</dbReference>
<dbReference type="SUPFAM" id="SSF51182">
    <property type="entry name" value="RmlC-like cupins"/>
    <property type="match status" value="1"/>
</dbReference>
<evidence type="ECO:0000259" key="1">
    <source>
        <dbReference type="Pfam" id="PF07883"/>
    </source>
</evidence>
<accession>A0A2P2C0K5</accession>
<dbReference type="AlphaFoldDB" id="A0A2P2C0K5"/>
<protein>
    <recommendedName>
        <fullName evidence="1">Cupin type-2 domain-containing protein</fullName>
    </recommendedName>
</protein>
<evidence type="ECO:0000313" key="2">
    <source>
        <dbReference type="EMBL" id="CUR55557.1"/>
    </source>
</evidence>
<proteinExistence type="predicted"/>
<feature type="domain" description="Cupin type-2" evidence="1">
    <location>
        <begin position="32"/>
        <end position="86"/>
    </location>
</feature>
<dbReference type="Pfam" id="PF07883">
    <property type="entry name" value="Cupin_2"/>
    <property type="match status" value="1"/>
</dbReference>
<reference evidence="2" key="1">
    <citation type="submission" date="2015-08" db="EMBL/GenBank/DDBJ databases">
        <authorList>
            <person name="Babu N.S."/>
            <person name="Beckwith C.J."/>
            <person name="Beseler K.G."/>
            <person name="Brison A."/>
            <person name="Carone J.V."/>
            <person name="Caskin T.P."/>
            <person name="Diamond M."/>
            <person name="Durham M.E."/>
            <person name="Foxe J.M."/>
            <person name="Go M."/>
            <person name="Henderson B.A."/>
            <person name="Jones I.B."/>
            <person name="McGettigan J.A."/>
            <person name="Micheletti S.J."/>
            <person name="Nasrallah M.E."/>
            <person name="Ortiz D."/>
            <person name="Piller C.R."/>
            <person name="Privatt S.R."/>
            <person name="Schneider S.L."/>
            <person name="Sharp S."/>
            <person name="Smith T.C."/>
            <person name="Stanton J.D."/>
            <person name="Ullery H.E."/>
            <person name="Wilson R.J."/>
            <person name="Serrano M.G."/>
            <person name="Buck G."/>
            <person name="Lee V."/>
            <person name="Wang Y."/>
            <person name="Carvalho R."/>
            <person name="Voegtly L."/>
            <person name="Shi R."/>
            <person name="Duckworth R."/>
            <person name="Johnson A."/>
            <person name="Loviza R."/>
            <person name="Walstead R."/>
            <person name="Shah Z."/>
            <person name="Kiflezghi M."/>
            <person name="Wade K."/>
            <person name="Ball S.L."/>
            <person name="Bradley K.W."/>
            <person name="Asai D.J."/>
            <person name="Bowman C.A."/>
            <person name="Russell D.A."/>
            <person name="Pope W.H."/>
            <person name="Jacobs-Sera D."/>
            <person name="Hendrix R.W."/>
            <person name="Hatfull G.F."/>
        </authorList>
    </citation>
    <scope>NUCLEOTIDE SEQUENCE</scope>
</reference>
<gene>
    <name evidence="2" type="ORF">NOCA2270192</name>
</gene>
<dbReference type="InterPro" id="IPR013096">
    <property type="entry name" value="Cupin_2"/>
</dbReference>